<dbReference type="Proteomes" id="UP000614996">
    <property type="component" value="Unassembled WGS sequence"/>
</dbReference>
<dbReference type="InterPro" id="IPR001647">
    <property type="entry name" value="HTH_TetR"/>
</dbReference>
<dbReference type="SUPFAM" id="SSF46689">
    <property type="entry name" value="Homeodomain-like"/>
    <property type="match status" value="1"/>
</dbReference>
<dbReference type="PANTHER" id="PTHR30055:SF238">
    <property type="entry name" value="MYCOFACTOCIN BIOSYNTHESIS TRANSCRIPTIONAL REGULATOR MFTR-RELATED"/>
    <property type="match status" value="1"/>
</dbReference>
<dbReference type="Gene3D" id="1.10.10.60">
    <property type="entry name" value="Homeodomain-like"/>
    <property type="match status" value="1"/>
</dbReference>
<evidence type="ECO:0000256" key="4">
    <source>
        <dbReference type="PROSITE-ProRule" id="PRU00335"/>
    </source>
</evidence>
<dbReference type="InterPro" id="IPR009057">
    <property type="entry name" value="Homeodomain-like_sf"/>
</dbReference>
<keyword evidence="7" id="KW-1185">Reference proteome</keyword>
<name>A0A8J4AJD2_9ACTN</name>
<evidence type="ECO:0000256" key="2">
    <source>
        <dbReference type="ARBA" id="ARBA00023125"/>
    </source>
</evidence>
<evidence type="ECO:0000259" key="5">
    <source>
        <dbReference type="PROSITE" id="PS50977"/>
    </source>
</evidence>
<dbReference type="Pfam" id="PF00440">
    <property type="entry name" value="TetR_N"/>
    <property type="match status" value="1"/>
</dbReference>
<proteinExistence type="predicted"/>
<dbReference type="PANTHER" id="PTHR30055">
    <property type="entry name" value="HTH-TYPE TRANSCRIPTIONAL REGULATOR RUTR"/>
    <property type="match status" value="1"/>
</dbReference>
<evidence type="ECO:0000313" key="7">
    <source>
        <dbReference type="Proteomes" id="UP000614996"/>
    </source>
</evidence>
<dbReference type="GO" id="GO:0000976">
    <property type="term" value="F:transcription cis-regulatory region binding"/>
    <property type="evidence" value="ECO:0007669"/>
    <property type="project" value="TreeGrafter"/>
</dbReference>
<dbReference type="GO" id="GO:0003700">
    <property type="term" value="F:DNA-binding transcription factor activity"/>
    <property type="evidence" value="ECO:0007669"/>
    <property type="project" value="TreeGrafter"/>
</dbReference>
<dbReference type="Gene3D" id="1.10.357.10">
    <property type="entry name" value="Tetracycline Repressor, domain 2"/>
    <property type="match status" value="1"/>
</dbReference>
<comment type="caution">
    <text evidence="6">The sequence shown here is derived from an EMBL/GenBank/DDBJ whole genome shotgun (WGS) entry which is preliminary data.</text>
</comment>
<gene>
    <name evidence="6" type="ORF">NUM_56760</name>
</gene>
<reference evidence="7" key="1">
    <citation type="journal article" date="2021" name="Int. J. Syst. Evol. Microbiol.">
        <title>Actinocatenispora comari sp. nov., an endophytic actinomycete isolated from aerial parts of Comarum salesowianum.</title>
        <authorList>
            <person name="Oyunbileg N."/>
            <person name="Iizaka Y."/>
            <person name="Hamada M."/>
            <person name="Davaapurev B.O."/>
            <person name="Fukumoto A."/>
            <person name="Tsetseg B."/>
            <person name="Kato F."/>
            <person name="Tamura T."/>
            <person name="Batkhuu J."/>
            <person name="Anzai Y."/>
        </authorList>
    </citation>
    <scope>NUCLEOTIDE SEQUENCE [LARGE SCALE GENOMIC DNA]</scope>
    <source>
        <strain evidence="7">NUM-2625</strain>
    </source>
</reference>
<dbReference type="InterPro" id="IPR050109">
    <property type="entry name" value="HTH-type_TetR-like_transc_reg"/>
</dbReference>
<sequence length="211" mass="23493">MVGVAGLREKKKHKLRQTVQREAFRLFAEQGYEATTVEQIAEAAEISTTTFYRYYSSMVDVVLAGGGYEPPDGADDLFAELAGATDITAALRSMVRTAMRSMASDRDEMLARYSLIFSVPELWAAFQHRQLQGRGQAEELLARWLHTEPDSYPVRLAVAGYAAAVTETLRYWTDHHGEPDLADLLDQMIVRLAPLLRPVTDDDPGERGAEG</sequence>
<dbReference type="RefSeq" id="WP_207128071.1">
    <property type="nucleotide sequence ID" value="NZ_BOPO01000117.1"/>
</dbReference>
<keyword evidence="2 4" id="KW-0238">DNA-binding</keyword>
<evidence type="ECO:0000256" key="3">
    <source>
        <dbReference type="ARBA" id="ARBA00023163"/>
    </source>
</evidence>
<evidence type="ECO:0000256" key="1">
    <source>
        <dbReference type="ARBA" id="ARBA00023015"/>
    </source>
</evidence>
<evidence type="ECO:0000313" key="6">
    <source>
        <dbReference type="EMBL" id="GIL30422.1"/>
    </source>
</evidence>
<dbReference type="PROSITE" id="PS50977">
    <property type="entry name" value="HTH_TETR_2"/>
    <property type="match status" value="1"/>
</dbReference>
<feature type="domain" description="HTH tetR-type" evidence="5">
    <location>
        <begin position="13"/>
        <end position="73"/>
    </location>
</feature>
<keyword evidence="1" id="KW-0805">Transcription regulation</keyword>
<accession>A0A8J4AJD2</accession>
<protein>
    <submittedName>
        <fullName evidence="6">TetR family transcriptional regulator</fullName>
    </submittedName>
</protein>
<feature type="DNA-binding region" description="H-T-H motif" evidence="4">
    <location>
        <begin position="36"/>
        <end position="55"/>
    </location>
</feature>
<organism evidence="6 7">
    <name type="scientific">Actinocatenispora comari</name>
    <dbReference type="NCBI Taxonomy" id="2807577"/>
    <lineage>
        <taxon>Bacteria</taxon>
        <taxon>Bacillati</taxon>
        <taxon>Actinomycetota</taxon>
        <taxon>Actinomycetes</taxon>
        <taxon>Micromonosporales</taxon>
        <taxon>Micromonosporaceae</taxon>
        <taxon>Actinocatenispora</taxon>
    </lineage>
</organism>
<dbReference type="InterPro" id="IPR041347">
    <property type="entry name" value="MftR_C"/>
</dbReference>
<dbReference type="AlphaFoldDB" id="A0A8J4AJD2"/>
<dbReference type="EMBL" id="BOPO01000117">
    <property type="protein sequence ID" value="GIL30422.1"/>
    <property type="molecule type" value="Genomic_DNA"/>
</dbReference>
<dbReference type="Pfam" id="PF17754">
    <property type="entry name" value="TetR_C_14"/>
    <property type="match status" value="1"/>
</dbReference>
<keyword evidence="3" id="KW-0804">Transcription</keyword>